<keyword evidence="3" id="KW-1185">Reference proteome</keyword>
<gene>
    <name evidence="2" type="ORF">B0A66_19580</name>
</gene>
<sequence length="191" mass="21916">MKAMFVLKAPFLKVFFLLIIILSVSSCNNNNPMETNLKNETFTSTRTDKEQVETYFFIATANLSKSIIEKSQIAQKKASESKVKEVSKKIEEQQTHLLEEVTKIANHRLIIVTDINATNNENLYAITDTNSVNFDKAYTNSIAESLADQIKIFESISKETNDEMILKLVLQYLPGDYQFLRETETIRENFN</sequence>
<dbReference type="InterPro" id="IPR025419">
    <property type="entry name" value="DUF4142"/>
</dbReference>
<dbReference type="Proteomes" id="UP000198345">
    <property type="component" value="Unassembled WGS sequence"/>
</dbReference>
<feature type="domain" description="DUF4142" evidence="1">
    <location>
        <begin position="67"/>
        <end position="183"/>
    </location>
</feature>
<reference evidence="2 3" key="1">
    <citation type="submission" date="2016-11" db="EMBL/GenBank/DDBJ databases">
        <title>Whole genomes of Flavobacteriaceae.</title>
        <authorList>
            <person name="Stine C."/>
            <person name="Li C."/>
            <person name="Tadesse D."/>
        </authorList>
    </citation>
    <scope>NUCLEOTIDE SEQUENCE [LARGE SCALE GENOMIC DNA]</scope>
    <source>
        <strain evidence="2 3">DSM 18292</strain>
    </source>
</reference>
<accession>A0A226GVA6</accession>
<name>A0A226GVA6_9FLAO</name>
<dbReference type="Pfam" id="PF13628">
    <property type="entry name" value="DUF4142"/>
    <property type="match status" value="1"/>
</dbReference>
<protein>
    <recommendedName>
        <fullName evidence="1">DUF4142 domain-containing protein</fullName>
    </recommendedName>
</protein>
<dbReference type="PROSITE" id="PS51257">
    <property type="entry name" value="PROKAR_LIPOPROTEIN"/>
    <property type="match status" value="1"/>
</dbReference>
<dbReference type="AlphaFoldDB" id="A0A226GVA6"/>
<dbReference type="EMBL" id="MUGW01000051">
    <property type="protein sequence ID" value="OXA85478.1"/>
    <property type="molecule type" value="Genomic_DNA"/>
</dbReference>
<comment type="caution">
    <text evidence="2">The sequence shown here is derived from an EMBL/GenBank/DDBJ whole genome shotgun (WGS) entry which is preliminary data.</text>
</comment>
<evidence type="ECO:0000313" key="2">
    <source>
        <dbReference type="EMBL" id="OXA85478.1"/>
    </source>
</evidence>
<organism evidence="2 3">
    <name type="scientific">Flavobacterium hercynium</name>
    <dbReference type="NCBI Taxonomy" id="387094"/>
    <lineage>
        <taxon>Bacteria</taxon>
        <taxon>Pseudomonadati</taxon>
        <taxon>Bacteroidota</taxon>
        <taxon>Flavobacteriia</taxon>
        <taxon>Flavobacteriales</taxon>
        <taxon>Flavobacteriaceae</taxon>
        <taxon>Flavobacterium</taxon>
    </lineage>
</organism>
<dbReference type="OrthoDB" id="1355558at2"/>
<proteinExistence type="predicted"/>
<evidence type="ECO:0000313" key="3">
    <source>
        <dbReference type="Proteomes" id="UP000198345"/>
    </source>
</evidence>
<evidence type="ECO:0000259" key="1">
    <source>
        <dbReference type="Pfam" id="PF13628"/>
    </source>
</evidence>